<dbReference type="Gene3D" id="3.90.850.10">
    <property type="entry name" value="Fumarylacetoacetase-like, C-terminal domain"/>
    <property type="match status" value="1"/>
</dbReference>
<reference evidence="4" key="1">
    <citation type="submission" date="2022-07" db="EMBL/GenBank/DDBJ databases">
        <title>Draft genome sequence of Zalerion maritima ATCC 34329, a (micro)plastics degrading marine fungus.</title>
        <authorList>
            <person name="Paco A."/>
            <person name="Goncalves M.F.M."/>
            <person name="Rocha-Santos T.A.P."/>
            <person name="Alves A."/>
        </authorList>
    </citation>
    <scope>NUCLEOTIDE SEQUENCE</scope>
    <source>
        <strain evidence="4">ATCC 34329</strain>
    </source>
</reference>
<protein>
    <recommendedName>
        <fullName evidence="3">Fumarylacetoacetase-like C-terminal domain-containing protein</fullName>
    </recommendedName>
</protein>
<dbReference type="GO" id="GO:0046872">
    <property type="term" value="F:metal ion binding"/>
    <property type="evidence" value="ECO:0007669"/>
    <property type="project" value="UniProtKB-KW"/>
</dbReference>
<dbReference type="SUPFAM" id="SSF56529">
    <property type="entry name" value="FAH"/>
    <property type="match status" value="1"/>
</dbReference>
<proteinExistence type="inferred from homology"/>
<accession>A0AAD5RZA2</accession>
<comment type="caution">
    <text evidence="4">The sequence shown here is derived from an EMBL/GenBank/DDBJ whole genome shotgun (WGS) entry which is preliminary data.</text>
</comment>
<dbReference type="GO" id="GO:0003824">
    <property type="term" value="F:catalytic activity"/>
    <property type="evidence" value="ECO:0007669"/>
    <property type="project" value="InterPro"/>
</dbReference>
<evidence type="ECO:0000256" key="1">
    <source>
        <dbReference type="ARBA" id="ARBA00010211"/>
    </source>
</evidence>
<dbReference type="InterPro" id="IPR036663">
    <property type="entry name" value="Fumarylacetoacetase_C_sf"/>
</dbReference>
<organism evidence="4 5">
    <name type="scientific">Zalerion maritima</name>
    <dbReference type="NCBI Taxonomy" id="339359"/>
    <lineage>
        <taxon>Eukaryota</taxon>
        <taxon>Fungi</taxon>
        <taxon>Dikarya</taxon>
        <taxon>Ascomycota</taxon>
        <taxon>Pezizomycotina</taxon>
        <taxon>Sordariomycetes</taxon>
        <taxon>Lulworthiomycetidae</taxon>
        <taxon>Lulworthiales</taxon>
        <taxon>Lulworthiaceae</taxon>
        <taxon>Zalerion</taxon>
    </lineage>
</organism>
<dbReference type="AlphaFoldDB" id="A0AAD5RZA2"/>
<evidence type="ECO:0000259" key="3">
    <source>
        <dbReference type="Pfam" id="PF01557"/>
    </source>
</evidence>
<feature type="domain" description="Fumarylacetoacetase-like C-terminal" evidence="3">
    <location>
        <begin position="74"/>
        <end position="292"/>
    </location>
</feature>
<gene>
    <name evidence="4" type="ORF">MKZ38_000565</name>
</gene>
<dbReference type="Pfam" id="PF01557">
    <property type="entry name" value="FAA_hydrolase"/>
    <property type="match status" value="1"/>
</dbReference>
<evidence type="ECO:0000313" key="5">
    <source>
        <dbReference type="Proteomes" id="UP001201980"/>
    </source>
</evidence>
<name>A0AAD5RZA2_9PEZI</name>
<dbReference type="InterPro" id="IPR011234">
    <property type="entry name" value="Fumarylacetoacetase-like_C"/>
</dbReference>
<evidence type="ECO:0000313" key="4">
    <source>
        <dbReference type="EMBL" id="KAJ2902436.1"/>
    </source>
</evidence>
<keyword evidence="2" id="KW-0479">Metal-binding</keyword>
<dbReference type="Proteomes" id="UP001201980">
    <property type="component" value="Unassembled WGS sequence"/>
</dbReference>
<sequence>MKTVFERLVRFSDPSGKIFYGEAPKEADDEKTLVGRVVPVYDGENPWDLKGHAGGRRSAEIAKVLVPIPSAPLIYGIGLNFKSHLAETSFPVLSHPTVFTKPCPGALTDPYSPVYVSKECQRMMDYEGELAFVIGQDCKNVGTKEEGEGMVMGYTAGNDVSCRYWQAPERCGGQHGYAKGMDGFAPLGPVLVSPAALLGAQEGERERKSITLTTTVNGEERQRVEGVLEDLLFGVGELVVYLSRGTTLRKGTVVMTGTPGGVAAFMKPEPKWLEDGDVVEVRIGGIGTVRNEHVFED</sequence>
<dbReference type="PANTHER" id="PTHR11820">
    <property type="entry name" value="ACYLPYRUVASE"/>
    <property type="match status" value="1"/>
</dbReference>
<dbReference type="EMBL" id="JAKWBI020000112">
    <property type="protein sequence ID" value="KAJ2902436.1"/>
    <property type="molecule type" value="Genomic_DNA"/>
</dbReference>
<evidence type="ECO:0000256" key="2">
    <source>
        <dbReference type="ARBA" id="ARBA00022723"/>
    </source>
</evidence>
<comment type="similarity">
    <text evidence="1">Belongs to the FAH family.</text>
</comment>
<keyword evidence="5" id="KW-1185">Reference proteome</keyword>